<dbReference type="RefSeq" id="WP_204000756.1">
    <property type="nucleotide sequence ID" value="NZ_BOPB01000019.1"/>
</dbReference>
<sequence length="167" mass="17773">MRLLIEHLWVEGDDEDTFIRLGEHALRVRTNDDEVDLAYYFLDHAAVAASPDRLAFLLHDTCPLPTNEAACAAVFSPAVPIRTVRLVPPGPGSVYSVRLCWALPDINRNLDLPGAAVFPCRTSPVTCPTPPVGRCAAPGTPTFPRVGSGVGAWSGPAGEAAYPGSRA</sequence>
<evidence type="ECO:0000313" key="2">
    <source>
        <dbReference type="Proteomes" id="UP000643165"/>
    </source>
</evidence>
<dbReference type="Proteomes" id="UP000643165">
    <property type="component" value="Unassembled WGS sequence"/>
</dbReference>
<organism evidence="1 2">
    <name type="scientific">Micromonospora lutea</name>
    <dbReference type="NCBI Taxonomy" id="419825"/>
    <lineage>
        <taxon>Bacteria</taxon>
        <taxon>Bacillati</taxon>
        <taxon>Actinomycetota</taxon>
        <taxon>Actinomycetes</taxon>
        <taxon>Micromonosporales</taxon>
        <taxon>Micromonosporaceae</taxon>
        <taxon>Micromonospora</taxon>
    </lineage>
</organism>
<comment type="caution">
    <text evidence="1">The sequence shown here is derived from an EMBL/GenBank/DDBJ whole genome shotgun (WGS) entry which is preliminary data.</text>
</comment>
<dbReference type="EMBL" id="BOPB01000019">
    <property type="protein sequence ID" value="GIJ22909.1"/>
    <property type="molecule type" value="Genomic_DNA"/>
</dbReference>
<keyword evidence="2" id="KW-1185">Reference proteome</keyword>
<accession>A0ABQ4IYC9</accession>
<gene>
    <name evidence="1" type="ORF">Vlu01_35330</name>
</gene>
<protein>
    <submittedName>
        <fullName evidence="1">Uncharacterized protein</fullName>
    </submittedName>
</protein>
<reference evidence="1 2" key="1">
    <citation type="submission" date="2021-01" db="EMBL/GenBank/DDBJ databases">
        <title>Whole genome shotgun sequence of Verrucosispora lutea NBRC 106530.</title>
        <authorList>
            <person name="Komaki H."/>
            <person name="Tamura T."/>
        </authorList>
    </citation>
    <scope>NUCLEOTIDE SEQUENCE [LARGE SCALE GENOMIC DNA]</scope>
    <source>
        <strain evidence="1 2">NBRC 106530</strain>
    </source>
</reference>
<evidence type="ECO:0000313" key="1">
    <source>
        <dbReference type="EMBL" id="GIJ22909.1"/>
    </source>
</evidence>
<proteinExistence type="predicted"/>
<name>A0ABQ4IYC9_9ACTN</name>